<keyword evidence="3" id="KW-1185">Reference proteome</keyword>
<dbReference type="AlphaFoldDB" id="C1FFT4"/>
<dbReference type="OrthoDB" id="568147at2759"/>
<feature type="compositionally biased region" description="Polar residues" evidence="1">
    <location>
        <begin position="9"/>
        <end position="21"/>
    </location>
</feature>
<dbReference type="RefSeq" id="XP_002507879.1">
    <property type="nucleotide sequence ID" value="XM_002507833.1"/>
</dbReference>
<dbReference type="OMA" id="KMRLFAR"/>
<dbReference type="eggNOG" id="ENOG502SBBW">
    <property type="taxonomic scope" value="Eukaryota"/>
</dbReference>
<evidence type="ECO:0000256" key="1">
    <source>
        <dbReference type="SAM" id="MobiDB-lite"/>
    </source>
</evidence>
<dbReference type="KEGG" id="mis:MICPUN_60623"/>
<accession>C1FFT4</accession>
<dbReference type="EMBL" id="CP001575">
    <property type="protein sequence ID" value="ACO69137.1"/>
    <property type="molecule type" value="Genomic_DNA"/>
</dbReference>
<proteinExistence type="predicted"/>
<organism evidence="2 3">
    <name type="scientific">Micromonas commoda (strain RCC299 / NOUM17 / CCMP2709)</name>
    <name type="common">Picoplanktonic green alga</name>
    <dbReference type="NCBI Taxonomy" id="296587"/>
    <lineage>
        <taxon>Eukaryota</taxon>
        <taxon>Viridiplantae</taxon>
        <taxon>Chlorophyta</taxon>
        <taxon>Mamiellophyceae</taxon>
        <taxon>Mamiellales</taxon>
        <taxon>Mamiellaceae</taxon>
        <taxon>Micromonas</taxon>
    </lineage>
</organism>
<feature type="region of interest" description="Disordered" evidence="1">
    <location>
        <begin position="1"/>
        <end position="21"/>
    </location>
</feature>
<sequence length="276" mass="30735">MSRRLRSAWSGSPQLDNQGPINRTHWLIQKTRDSPGDNHTSAIAMFAGEEEALMADPNGLSDYELERIERIRRNREIMKRLGLGDHDIVSAARQRCGVEEGKENASGPTENKKRKAPAAKKKHEIPAEERATRRSRRIATKDAEHAGLGDDHEETETYIVGRGEYAVEVDGAHEAEAEAYRLRNAGIQERVSVVGTASYQHTLMRVRTMSEPALGNRVKAIERAKGKHAVVKMKLFARVLFLEGYEELSTLATESLERLVAELGDPDVDGEDGDAE</sequence>
<evidence type="ECO:0000313" key="2">
    <source>
        <dbReference type="EMBL" id="ACO69137.1"/>
    </source>
</evidence>
<dbReference type="GeneID" id="8245804"/>
<name>C1FFT4_MICCC</name>
<feature type="region of interest" description="Disordered" evidence="1">
    <location>
        <begin position="95"/>
        <end position="151"/>
    </location>
</feature>
<gene>
    <name evidence="2" type="ORF">MICPUN_60623</name>
</gene>
<protein>
    <submittedName>
        <fullName evidence="2">Uncharacterized protein</fullName>
    </submittedName>
</protein>
<feature type="compositionally biased region" description="Basic residues" evidence="1">
    <location>
        <begin position="112"/>
        <end position="123"/>
    </location>
</feature>
<feature type="compositionally biased region" description="Basic and acidic residues" evidence="1">
    <location>
        <begin position="139"/>
        <end position="150"/>
    </location>
</feature>
<dbReference type="InParanoid" id="C1FFT4"/>
<evidence type="ECO:0000313" key="3">
    <source>
        <dbReference type="Proteomes" id="UP000002009"/>
    </source>
</evidence>
<reference evidence="2 3" key="1">
    <citation type="journal article" date="2009" name="Science">
        <title>Green evolution and dynamic adaptations revealed by genomes of the marine picoeukaryotes Micromonas.</title>
        <authorList>
            <person name="Worden A.Z."/>
            <person name="Lee J.H."/>
            <person name="Mock T."/>
            <person name="Rouze P."/>
            <person name="Simmons M.P."/>
            <person name="Aerts A.L."/>
            <person name="Allen A.E."/>
            <person name="Cuvelier M.L."/>
            <person name="Derelle E."/>
            <person name="Everett M.V."/>
            <person name="Foulon E."/>
            <person name="Grimwood J."/>
            <person name="Gundlach H."/>
            <person name="Henrissat B."/>
            <person name="Napoli C."/>
            <person name="McDonald S.M."/>
            <person name="Parker M.S."/>
            <person name="Rombauts S."/>
            <person name="Salamov A."/>
            <person name="Von Dassow P."/>
            <person name="Badger J.H."/>
            <person name="Coutinho P.M."/>
            <person name="Demir E."/>
            <person name="Dubchak I."/>
            <person name="Gentemann C."/>
            <person name="Eikrem W."/>
            <person name="Gready J.E."/>
            <person name="John U."/>
            <person name="Lanier W."/>
            <person name="Lindquist E.A."/>
            <person name="Lucas S."/>
            <person name="Mayer K.F."/>
            <person name="Moreau H."/>
            <person name="Not F."/>
            <person name="Otillar R."/>
            <person name="Panaud O."/>
            <person name="Pangilinan J."/>
            <person name="Paulsen I."/>
            <person name="Piegu B."/>
            <person name="Poliakov A."/>
            <person name="Robbens S."/>
            <person name="Schmutz J."/>
            <person name="Toulza E."/>
            <person name="Wyss T."/>
            <person name="Zelensky A."/>
            <person name="Zhou K."/>
            <person name="Armbrust E.V."/>
            <person name="Bhattacharya D."/>
            <person name="Goodenough U.W."/>
            <person name="Van de Peer Y."/>
            <person name="Grigoriev I.V."/>
        </authorList>
    </citation>
    <scope>NUCLEOTIDE SEQUENCE [LARGE SCALE GENOMIC DNA]</scope>
    <source>
        <strain evidence="3">RCC299 / NOUM17</strain>
    </source>
</reference>
<dbReference type="Proteomes" id="UP000002009">
    <property type="component" value="Chromosome 8"/>
</dbReference>